<feature type="compositionally biased region" description="Pro residues" evidence="8">
    <location>
        <begin position="422"/>
        <end position="436"/>
    </location>
</feature>
<keyword evidence="6" id="KW-1133">Transmembrane helix</keyword>
<reference evidence="10 11" key="1">
    <citation type="submission" date="2016-03" db="EMBL/GenBank/DDBJ databases">
        <title>Comparative genomics of Pseudogymnoascus destructans, the fungus causing white-nose syndrome of bats.</title>
        <authorList>
            <person name="Palmer J.M."/>
            <person name="Drees K.P."/>
            <person name="Foster J.T."/>
            <person name="Lindner D.L."/>
        </authorList>
    </citation>
    <scope>NUCLEOTIDE SEQUENCE [LARGE SCALE GENOMIC DNA]</scope>
    <source>
        <strain evidence="10 11">UAMH 10579</strain>
    </source>
</reference>
<accession>A0A2P2SXQ6</accession>
<dbReference type="AlphaFoldDB" id="A0A2P2SXQ6"/>
<reference evidence="11" key="2">
    <citation type="journal article" date="2018" name="Nat. Commun.">
        <title>Extreme sensitivity to ultraviolet light in the fungal pathogen causing white-nose syndrome of bats.</title>
        <authorList>
            <person name="Palmer J.M."/>
            <person name="Drees K.P."/>
            <person name="Foster J.T."/>
            <person name="Lindner D.L."/>
        </authorList>
    </citation>
    <scope>NUCLEOTIDE SEQUENCE [LARGE SCALE GENOMIC DNA]</scope>
    <source>
        <strain evidence="11">UAMH 10579</strain>
    </source>
</reference>
<feature type="region of interest" description="Disordered" evidence="8">
    <location>
        <begin position="348"/>
        <end position="443"/>
    </location>
</feature>
<evidence type="ECO:0000259" key="9">
    <source>
        <dbReference type="PROSITE" id="PS51292"/>
    </source>
</evidence>
<dbReference type="PANTHER" id="PTHR46283">
    <property type="entry name" value="E3 UBIQUITIN-PROTEIN LIGASE MARCH5"/>
    <property type="match status" value="1"/>
</dbReference>
<dbReference type="STRING" id="342668.A0A2P2SXQ6"/>
<evidence type="ECO:0000313" key="11">
    <source>
        <dbReference type="Proteomes" id="UP000091956"/>
    </source>
</evidence>
<comment type="subcellular location">
    <subcellularLocation>
        <location evidence="1">Membrane</location>
        <topology evidence="1">Multi-pass membrane protein</topology>
    </subcellularLocation>
</comment>
<evidence type="ECO:0000256" key="6">
    <source>
        <dbReference type="ARBA" id="ARBA00022989"/>
    </source>
</evidence>
<dbReference type="InterPro" id="IPR013083">
    <property type="entry name" value="Znf_RING/FYVE/PHD"/>
</dbReference>
<dbReference type="GO" id="GO:0016020">
    <property type="term" value="C:membrane"/>
    <property type="evidence" value="ECO:0007669"/>
    <property type="project" value="UniProtKB-SubCell"/>
</dbReference>
<protein>
    <recommendedName>
        <fullName evidence="9">RING-CH-type domain-containing protein</fullName>
    </recommendedName>
</protein>
<dbReference type="Pfam" id="PF12906">
    <property type="entry name" value="RINGv"/>
    <property type="match status" value="1"/>
</dbReference>
<feature type="domain" description="RING-CH-type" evidence="9">
    <location>
        <begin position="57"/>
        <end position="130"/>
    </location>
</feature>
<sequence>MSQIPARNMSSPPPGSPIQDSSNLTESGVIVDVPQGSRPESSQENETKTDAPGPFESERAEPRHCWICLQDEGDDSPEHSQWRSPCPCNLQAHEECLLEWITDIQAQPSGGTSMSKKVLCPQCKSEIKVERPIELVVAVTDLISAIGQQLLFPTGAGMLLGCLYSGSMVYGFNAIELVFGGEEGRRMLFAARETPSLIRQILPGAVIDWFFTVLRMTDPFVPTSGGTWVFGVAPLIAPALLLSRTHIADRTFSMVPLMYLLFPVNHHIPHWPPSPGLALATLPYIRSAYNELYSSLFADLENGWNLAVQRRPREGETAEDVAHGQHARADEGNILDFEVEIINVEEGHGALNPPAGPPPHVINLGVPEAHGALNPPAGPPPHINLHLDAPEGQPQNVEMPNQPQAEEPQGEPQQAGAQQEGQPPPPLAGQPAPPNGVPAAGNEPWEFRQNISTAQVARSMIGALFFPAVSSLMGDLIFRTAPSTWVMKPVKKFSLQQLQATGLLQEKWGRSIVGGCLFVVLKDALTLYCKWRKAKHQGKRKVLDYDRGKNGKNGNNGKRQAAR</sequence>
<evidence type="ECO:0000256" key="5">
    <source>
        <dbReference type="ARBA" id="ARBA00022833"/>
    </source>
</evidence>
<feature type="region of interest" description="Disordered" evidence="8">
    <location>
        <begin position="542"/>
        <end position="563"/>
    </location>
</feature>
<evidence type="ECO:0000256" key="4">
    <source>
        <dbReference type="ARBA" id="ARBA00022771"/>
    </source>
</evidence>
<name>A0A2P2SXQ6_9PEZI</name>
<keyword evidence="11" id="KW-1185">Reference proteome</keyword>
<dbReference type="PROSITE" id="PS51292">
    <property type="entry name" value="ZF_RING_CH"/>
    <property type="match status" value="1"/>
</dbReference>
<dbReference type="GO" id="GO:0008270">
    <property type="term" value="F:zinc ion binding"/>
    <property type="evidence" value="ECO:0007669"/>
    <property type="project" value="UniProtKB-KW"/>
</dbReference>
<evidence type="ECO:0000313" key="10">
    <source>
        <dbReference type="EMBL" id="OBU01639.1"/>
    </source>
</evidence>
<feature type="compositionally biased region" description="Polar residues" evidence="8">
    <location>
        <begin position="1"/>
        <end position="10"/>
    </location>
</feature>
<dbReference type="InterPro" id="IPR011016">
    <property type="entry name" value="Znf_RING-CH"/>
</dbReference>
<dbReference type="Proteomes" id="UP000091956">
    <property type="component" value="Unassembled WGS sequence"/>
</dbReference>
<feature type="compositionally biased region" description="Low complexity" evidence="8">
    <location>
        <begin position="402"/>
        <end position="421"/>
    </location>
</feature>
<organism evidence="10 11">
    <name type="scientific">Pseudogymnoascus verrucosus</name>
    <dbReference type="NCBI Taxonomy" id="342668"/>
    <lineage>
        <taxon>Eukaryota</taxon>
        <taxon>Fungi</taxon>
        <taxon>Dikarya</taxon>
        <taxon>Ascomycota</taxon>
        <taxon>Pezizomycotina</taxon>
        <taxon>Leotiomycetes</taxon>
        <taxon>Thelebolales</taxon>
        <taxon>Thelebolaceae</taxon>
        <taxon>Pseudogymnoascus</taxon>
    </lineage>
</organism>
<keyword evidence="5" id="KW-0862">Zinc</keyword>
<dbReference type="SMART" id="SM00744">
    <property type="entry name" value="RINGv"/>
    <property type="match status" value="1"/>
</dbReference>
<keyword evidence="2" id="KW-0812">Transmembrane</keyword>
<feature type="region of interest" description="Disordered" evidence="8">
    <location>
        <begin position="1"/>
        <end position="58"/>
    </location>
</feature>
<dbReference type="OrthoDB" id="5817083at2759"/>
<evidence type="ECO:0000256" key="8">
    <source>
        <dbReference type="SAM" id="MobiDB-lite"/>
    </source>
</evidence>
<dbReference type="GeneID" id="28833647"/>
<dbReference type="EMBL" id="KV460206">
    <property type="protein sequence ID" value="OBU01639.1"/>
    <property type="molecule type" value="Genomic_DNA"/>
</dbReference>
<dbReference type="Gene3D" id="3.30.40.10">
    <property type="entry name" value="Zinc/RING finger domain, C3HC4 (zinc finger)"/>
    <property type="match status" value="1"/>
</dbReference>
<gene>
    <name evidence="10" type="ORF">VE01_00261</name>
</gene>
<feature type="compositionally biased region" description="Low complexity" evidence="8">
    <location>
        <begin position="552"/>
        <end position="563"/>
    </location>
</feature>
<dbReference type="SUPFAM" id="SSF57850">
    <property type="entry name" value="RING/U-box"/>
    <property type="match status" value="1"/>
</dbReference>
<evidence type="ECO:0000256" key="7">
    <source>
        <dbReference type="ARBA" id="ARBA00023136"/>
    </source>
</evidence>
<evidence type="ECO:0000256" key="1">
    <source>
        <dbReference type="ARBA" id="ARBA00004141"/>
    </source>
</evidence>
<proteinExistence type="predicted"/>
<evidence type="ECO:0000256" key="3">
    <source>
        <dbReference type="ARBA" id="ARBA00022723"/>
    </source>
</evidence>
<dbReference type="RefSeq" id="XP_018135371.1">
    <property type="nucleotide sequence ID" value="XM_018269793.2"/>
</dbReference>
<evidence type="ECO:0000256" key="2">
    <source>
        <dbReference type="ARBA" id="ARBA00022692"/>
    </source>
</evidence>
<keyword evidence="3" id="KW-0479">Metal-binding</keyword>
<keyword evidence="7" id="KW-0472">Membrane</keyword>
<keyword evidence="4" id="KW-0863">Zinc-finger</keyword>